<dbReference type="InterPro" id="IPR052382">
    <property type="entry name" value="ABHD10_acyl-thioesterase"/>
</dbReference>
<proteinExistence type="predicted"/>
<organism evidence="3 4">
    <name type="scientific">Desulfosarcina widdelii</name>
    <dbReference type="NCBI Taxonomy" id="947919"/>
    <lineage>
        <taxon>Bacteria</taxon>
        <taxon>Pseudomonadati</taxon>
        <taxon>Thermodesulfobacteriota</taxon>
        <taxon>Desulfobacteria</taxon>
        <taxon>Desulfobacterales</taxon>
        <taxon>Desulfosarcinaceae</taxon>
        <taxon>Desulfosarcina</taxon>
    </lineage>
</organism>
<dbReference type="PANTHER" id="PTHR16138">
    <property type="entry name" value="MYCOPHENOLIC ACID ACYL-GLUCURONIDE ESTERASE, MITOCHONDRIAL"/>
    <property type="match status" value="1"/>
</dbReference>
<protein>
    <recommendedName>
        <fullName evidence="2">Peptidase S9 prolyl oligopeptidase catalytic domain-containing protein</fullName>
    </recommendedName>
</protein>
<sequence>MADKSSPKQVALAKGCTDVGFAYFRFDHRGCGESQGSFEQDTTLENRVMDLVATVGTIRDVLGKRMHIGLFGSSLGGTVCLMAASEIAPFAVVTLAAPVRSRSIQIPENSPGSLTQETLEGKIRFDIAAAMESIDHILVIHGSNDEIVAIENASWIYSHVHDPKALLILENADHRISDKPNQKRFMKRTVQWFSDCCGGRLA</sequence>
<accession>A0A5K7YT64</accession>
<dbReference type="GO" id="GO:0004553">
    <property type="term" value="F:hydrolase activity, hydrolyzing O-glycosyl compounds"/>
    <property type="evidence" value="ECO:0007669"/>
    <property type="project" value="TreeGrafter"/>
</dbReference>
<evidence type="ECO:0000313" key="3">
    <source>
        <dbReference type="EMBL" id="BBO73032.1"/>
    </source>
</evidence>
<dbReference type="Pfam" id="PF00326">
    <property type="entry name" value="Peptidase_S9"/>
    <property type="match status" value="1"/>
</dbReference>
<dbReference type="KEGG" id="dwd:DSCW_04490"/>
<keyword evidence="4" id="KW-1185">Reference proteome</keyword>
<dbReference type="InterPro" id="IPR029058">
    <property type="entry name" value="AB_hydrolase_fold"/>
</dbReference>
<evidence type="ECO:0000256" key="1">
    <source>
        <dbReference type="ARBA" id="ARBA00022801"/>
    </source>
</evidence>
<dbReference type="SUPFAM" id="SSF53474">
    <property type="entry name" value="alpha/beta-Hydrolases"/>
    <property type="match status" value="1"/>
</dbReference>
<gene>
    <name evidence="3" type="ORF">DSCW_04490</name>
</gene>
<dbReference type="AlphaFoldDB" id="A0A5K7YT64"/>
<evidence type="ECO:0000313" key="4">
    <source>
        <dbReference type="Proteomes" id="UP000427769"/>
    </source>
</evidence>
<feature type="domain" description="Peptidase S9 prolyl oligopeptidase catalytic" evidence="2">
    <location>
        <begin position="16"/>
        <end position="198"/>
    </location>
</feature>
<dbReference type="InterPro" id="IPR001375">
    <property type="entry name" value="Peptidase_S9_cat"/>
</dbReference>
<dbReference type="GO" id="GO:0008236">
    <property type="term" value="F:serine-type peptidase activity"/>
    <property type="evidence" value="ECO:0007669"/>
    <property type="project" value="InterPro"/>
</dbReference>
<dbReference type="Gene3D" id="3.40.50.1820">
    <property type="entry name" value="alpha/beta hydrolase"/>
    <property type="match status" value="1"/>
</dbReference>
<reference evidence="3 4" key="1">
    <citation type="submission" date="2019-11" db="EMBL/GenBank/DDBJ databases">
        <title>Comparative genomics of hydrocarbon-degrading Desulfosarcina strains.</title>
        <authorList>
            <person name="Watanabe M."/>
            <person name="Kojima H."/>
            <person name="Fukui M."/>
        </authorList>
    </citation>
    <scope>NUCLEOTIDE SEQUENCE [LARGE SCALE GENOMIC DNA]</scope>
    <source>
        <strain evidence="3 4">PP31</strain>
    </source>
</reference>
<keyword evidence="1" id="KW-0378">Hydrolase</keyword>
<dbReference type="EMBL" id="AP021875">
    <property type="protein sequence ID" value="BBO73032.1"/>
    <property type="molecule type" value="Genomic_DNA"/>
</dbReference>
<name>A0A5K7YT64_9BACT</name>
<dbReference type="Proteomes" id="UP000427769">
    <property type="component" value="Chromosome"/>
</dbReference>
<dbReference type="GO" id="GO:0006508">
    <property type="term" value="P:proteolysis"/>
    <property type="evidence" value="ECO:0007669"/>
    <property type="project" value="InterPro"/>
</dbReference>
<evidence type="ECO:0000259" key="2">
    <source>
        <dbReference type="Pfam" id="PF00326"/>
    </source>
</evidence>
<dbReference type="PANTHER" id="PTHR16138:SF7">
    <property type="entry name" value="PALMITOYL-PROTEIN THIOESTERASE ABHD10, MITOCHONDRIAL"/>
    <property type="match status" value="1"/>
</dbReference>